<reference evidence="2 3" key="1">
    <citation type="submission" date="2018-10" db="EMBL/GenBank/DDBJ databases">
        <title>Fifty Aureobasidium pullulans genomes reveal a recombining polyextremotolerant generalist.</title>
        <authorList>
            <person name="Gostincar C."/>
            <person name="Turk M."/>
            <person name="Zajc J."/>
            <person name="Gunde-Cimerman N."/>
        </authorList>
    </citation>
    <scope>NUCLEOTIDE SEQUENCE [LARGE SCALE GENOMIC DNA]</scope>
    <source>
        <strain evidence="2 3">EXF-10507</strain>
    </source>
</reference>
<feature type="signal peptide" evidence="1">
    <location>
        <begin position="1"/>
        <end position="25"/>
    </location>
</feature>
<feature type="chain" id="PRO_5020707312" evidence="1">
    <location>
        <begin position="26"/>
        <end position="141"/>
    </location>
</feature>
<organism evidence="2 3">
    <name type="scientific">Aureobasidium pullulans</name>
    <name type="common">Black yeast</name>
    <name type="synonym">Pullularia pullulans</name>
    <dbReference type="NCBI Taxonomy" id="5580"/>
    <lineage>
        <taxon>Eukaryota</taxon>
        <taxon>Fungi</taxon>
        <taxon>Dikarya</taxon>
        <taxon>Ascomycota</taxon>
        <taxon>Pezizomycotina</taxon>
        <taxon>Dothideomycetes</taxon>
        <taxon>Dothideomycetidae</taxon>
        <taxon>Dothideales</taxon>
        <taxon>Saccotheciaceae</taxon>
        <taxon>Aureobasidium</taxon>
    </lineage>
</organism>
<dbReference type="AlphaFoldDB" id="A0A4S9BMR1"/>
<gene>
    <name evidence="2" type="ORF">D6D15_02031</name>
</gene>
<comment type="caution">
    <text evidence="2">The sequence shown here is derived from an EMBL/GenBank/DDBJ whole genome shotgun (WGS) entry which is preliminary data.</text>
</comment>
<dbReference type="EMBL" id="QZAR01000019">
    <property type="protein sequence ID" value="THW94459.1"/>
    <property type="molecule type" value="Genomic_DNA"/>
</dbReference>
<evidence type="ECO:0000313" key="2">
    <source>
        <dbReference type="EMBL" id="THW94459.1"/>
    </source>
</evidence>
<keyword evidence="1" id="KW-0732">Signal</keyword>
<sequence>MANPSRLLTYYITILLSLLFLRGNAAPISFADVEESWKRGLSEQAIHASSSTKHPTPSWIPLILSSSSSSTTHITSKPPTTSEQNVFEGMLDERTMAVRRQSATVAGFAKMIRDVLSRGEEVEVGVEVLRPVRNRRWEFNG</sequence>
<dbReference type="Proteomes" id="UP000304928">
    <property type="component" value="Unassembled WGS sequence"/>
</dbReference>
<proteinExistence type="predicted"/>
<name>A0A4S9BMR1_AURPU</name>
<evidence type="ECO:0000256" key="1">
    <source>
        <dbReference type="SAM" id="SignalP"/>
    </source>
</evidence>
<protein>
    <submittedName>
        <fullName evidence="2">Uncharacterized protein</fullName>
    </submittedName>
</protein>
<evidence type="ECO:0000313" key="3">
    <source>
        <dbReference type="Proteomes" id="UP000304928"/>
    </source>
</evidence>
<accession>A0A4S9BMR1</accession>